<evidence type="ECO:0000256" key="6">
    <source>
        <dbReference type="ARBA" id="ARBA00022898"/>
    </source>
</evidence>
<comment type="caution">
    <text evidence="11">The sequence shown here is derived from an EMBL/GenBank/DDBJ whole genome shotgun (WGS) entry which is preliminary data.</text>
</comment>
<comment type="catalytic activity">
    <reaction evidence="1 10">
        <text>[(1-&gt;4)-alpha-D-glucosyl](n) + phosphate = [(1-&gt;4)-alpha-D-glucosyl](n-1) + alpha-D-glucose 1-phosphate</text>
        <dbReference type="Rhea" id="RHEA:41732"/>
        <dbReference type="Rhea" id="RHEA-COMP:9584"/>
        <dbReference type="Rhea" id="RHEA-COMP:9586"/>
        <dbReference type="ChEBI" id="CHEBI:15444"/>
        <dbReference type="ChEBI" id="CHEBI:43474"/>
        <dbReference type="ChEBI" id="CHEBI:58601"/>
        <dbReference type="EC" id="2.4.1.1"/>
    </reaction>
</comment>
<dbReference type="AlphaFoldDB" id="A0A401UJP8"/>
<dbReference type="PIRSF" id="PIRSF000460">
    <property type="entry name" value="Pprylas_GlgP"/>
    <property type="match status" value="1"/>
</dbReference>
<dbReference type="InterPro" id="IPR035090">
    <property type="entry name" value="Pyridoxal_P_attach_site"/>
</dbReference>
<keyword evidence="6 9" id="KW-0663">Pyridoxal phosphate</keyword>
<dbReference type="PROSITE" id="PS00102">
    <property type="entry name" value="PHOSPHORYLASE"/>
    <property type="match status" value="1"/>
</dbReference>
<dbReference type="CDD" id="cd04300">
    <property type="entry name" value="GT35_Glycogen_Phosphorylase"/>
    <property type="match status" value="1"/>
</dbReference>
<comment type="function">
    <text evidence="8">Phosphorylase is an important allosteric enzyme in carbohydrate metabolism. Enzymes from different sources differ in their regulatory mechanisms and in their natural substrates. However, all known phosphorylases share catalytic and structural properties.</text>
</comment>
<comment type="cofactor">
    <cofactor evidence="2 10">
        <name>pyridoxal 5'-phosphate</name>
        <dbReference type="ChEBI" id="CHEBI:597326"/>
    </cofactor>
</comment>
<gene>
    <name evidence="11" type="primary">glgP</name>
    <name evidence="11" type="ORF">Ctaglu_13970</name>
</gene>
<evidence type="ECO:0000256" key="5">
    <source>
        <dbReference type="ARBA" id="ARBA00022679"/>
    </source>
</evidence>
<name>A0A401UJP8_9CLOT</name>
<evidence type="ECO:0000256" key="2">
    <source>
        <dbReference type="ARBA" id="ARBA00001933"/>
    </source>
</evidence>
<accession>A0A401UJP8</accession>
<proteinExistence type="inferred from homology"/>
<dbReference type="EMBL" id="BHYK01000006">
    <property type="protein sequence ID" value="GCD09774.1"/>
    <property type="molecule type" value="Genomic_DNA"/>
</dbReference>
<dbReference type="SUPFAM" id="SSF53756">
    <property type="entry name" value="UDP-Glycosyltransferase/glycogen phosphorylase"/>
    <property type="match status" value="1"/>
</dbReference>
<evidence type="ECO:0000256" key="4">
    <source>
        <dbReference type="ARBA" id="ARBA00022676"/>
    </source>
</evidence>
<feature type="modified residue" description="N6-(pyridoxal phosphate)lysine" evidence="9">
    <location>
        <position position="655"/>
    </location>
</feature>
<dbReference type="PANTHER" id="PTHR11468">
    <property type="entry name" value="GLYCOGEN PHOSPHORYLASE"/>
    <property type="match status" value="1"/>
</dbReference>
<evidence type="ECO:0000256" key="1">
    <source>
        <dbReference type="ARBA" id="ARBA00001275"/>
    </source>
</evidence>
<evidence type="ECO:0000313" key="12">
    <source>
        <dbReference type="Proteomes" id="UP000287872"/>
    </source>
</evidence>
<reference evidence="11 12" key="1">
    <citation type="submission" date="2018-11" db="EMBL/GenBank/DDBJ databases">
        <title>Genome sequencing and assembly of Clostridium tagluense strain A121.</title>
        <authorList>
            <person name="Murakami T."/>
            <person name="Segawa T."/>
            <person name="Shcherbakova V.A."/>
            <person name="Mori H."/>
            <person name="Yoshimura Y."/>
        </authorList>
    </citation>
    <scope>NUCLEOTIDE SEQUENCE [LARGE SCALE GENOMIC DNA]</scope>
    <source>
        <strain evidence="11 12">A121</strain>
    </source>
</reference>
<dbReference type="Gene3D" id="3.40.50.2000">
    <property type="entry name" value="Glycogen Phosphorylase B"/>
    <property type="match status" value="2"/>
</dbReference>
<sequence>MVIDKEEFKVDYIEKLQNMFAEDAVDASRLHQYVALGALIKDYCSKSWIETNKQYGKSKTKQVYYFSMEFLVGRLLNSNLVNLGIKDVCEEAFADLGISWIDIEDIELDAGLGNGGLGRLAACFLDSMASTKVPGHGCGIRYKYGLFKQKIEDGYQVEVPDNWLKNGNVWEIRKENKAVEVRFYGEVYLKEENGETKVIHENYQSVRAVPYDTPIKGYKNNTVNTLRLWSAETMEEDFDFSSFSQGNYAKAGEEKYSVEAISQVLYPDDSYEKGRLLRLKQEYFFVSAGMQSIMKSYKKMNISLSEFHKHVAVQINDTHPAVAVAELMRLLMDEQGLTWDEAFTITTGTMAYTNHTIMAEALEKWPVEMFKKLLPRIYMIIEEINRRFCNEVYHKYNGDWNKVNKMSIIHDEYIRMAYLAIVGSHSVNGVAKLHTELLKHQELADFYEFFPEKFNNKTNGITHRRWLLNSNEELADLITETIGDKWIKSPNELNKLMDYAEDAAFQEKTQDIKTNNKITFSNYILSNYGTEIDPSSIFDVHVKRMHAYKRQLLNVFNIMHLYNQLRENPNLDIVPRTFIFGAKASPSYTLAKETIKLINTLAKKINNDPIARDKIKIVFLENYGVSIAEKIIPCADVSQQISTASKEASGTGNMKFMMNGAITIATLDGANVEIFDAVGKENIVLFGLTSQEVIEYYKNRNYRASDIYNSDMRLNCIVNQLVNGFLETDKMEFMTIYDSLIPHNDEFFVLKDFDSYVRAQSEIDSLFRQKSIWQKMSITNIAKSGIFSSDNTINQYAKEIWDTPTFRIKL</sequence>
<dbReference type="InterPro" id="IPR000811">
    <property type="entry name" value="Glyco_trans_35"/>
</dbReference>
<dbReference type="GO" id="GO:0030170">
    <property type="term" value="F:pyridoxal phosphate binding"/>
    <property type="evidence" value="ECO:0007669"/>
    <property type="project" value="InterPro"/>
</dbReference>
<dbReference type="GO" id="GO:0005980">
    <property type="term" value="P:glycogen catabolic process"/>
    <property type="evidence" value="ECO:0007669"/>
    <property type="project" value="TreeGrafter"/>
</dbReference>
<dbReference type="EC" id="2.4.1.1" evidence="10"/>
<keyword evidence="4 10" id="KW-0328">Glycosyltransferase</keyword>
<dbReference type="PANTHER" id="PTHR11468:SF3">
    <property type="entry name" value="GLYCOGEN PHOSPHORYLASE, LIVER FORM"/>
    <property type="match status" value="1"/>
</dbReference>
<dbReference type="Proteomes" id="UP000287872">
    <property type="component" value="Unassembled WGS sequence"/>
</dbReference>
<evidence type="ECO:0000256" key="3">
    <source>
        <dbReference type="ARBA" id="ARBA00006047"/>
    </source>
</evidence>
<keyword evidence="12" id="KW-1185">Reference proteome</keyword>
<evidence type="ECO:0000256" key="7">
    <source>
        <dbReference type="ARBA" id="ARBA00023277"/>
    </source>
</evidence>
<comment type="function">
    <text evidence="10">Allosteric enzyme that catalyzes the rate-limiting step in glycogen catabolism, the phosphorolytic cleavage of glycogen to produce glucose-1-phosphate, and plays a central role in maintaining cellular and organismal glucose homeostasis.</text>
</comment>
<dbReference type="GO" id="GO:0008184">
    <property type="term" value="F:glycogen phosphorylase activity"/>
    <property type="evidence" value="ECO:0007669"/>
    <property type="project" value="InterPro"/>
</dbReference>
<dbReference type="FunFam" id="3.40.50.2000:FF:000149">
    <property type="entry name" value="Glycogen phosphorylase, muscle form"/>
    <property type="match status" value="1"/>
</dbReference>
<comment type="similarity">
    <text evidence="3 10">Belongs to the glycogen phosphorylase family.</text>
</comment>
<evidence type="ECO:0000256" key="10">
    <source>
        <dbReference type="RuleBase" id="RU000587"/>
    </source>
</evidence>
<dbReference type="OrthoDB" id="9760804at2"/>
<dbReference type="GO" id="GO:0005737">
    <property type="term" value="C:cytoplasm"/>
    <property type="evidence" value="ECO:0007669"/>
    <property type="project" value="TreeGrafter"/>
</dbReference>
<evidence type="ECO:0000256" key="8">
    <source>
        <dbReference type="ARBA" id="ARBA00025174"/>
    </source>
</evidence>
<keyword evidence="5 10" id="KW-0808">Transferase</keyword>
<evidence type="ECO:0000256" key="9">
    <source>
        <dbReference type="PIRSR" id="PIRSR000460-1"/>
    </source>
</evidence>
<protein>
    <recommendedName>
        <fullName evidence="10">Alpha-1,4 glucan phosphorylase</fullName>
        <ecNumber evidence="10">2.4.1.1</ecNumber>
    </recommendedName>
</protein>
<keyword evidence="7 10" id="KW-0119">Carbohydrate metabolism</keyword>
<evidence type="ECO:0000313" key="11">
    <source>
        <dbReference type="EMBL" id="GCD09774.1"/>
    </source>
</evidence>
<organism evidence="11 12">
    <name type="scientific">Clostridium tagluense</name>
    <dbReference type="NCBI Taxonomy" id="360422"/>
    <lineage>
        <taxon>Bacteria</taxon>
        <taxon>Bacillati</taxon>
        <taxon>Bacillota</taxon>
        <taxon>Clostridia</taxon>
        <taxon>Eubacteriales</taxon>
        <taxon>Clostridiaceae</taxon>
        <taxon>Clostridium</taxon>
    </lineage>
</organism>
<dbReference type="InterPro" id="IPR011833">
    <property type="entry name" value="Glycg_phsphrylas"/>
</dbReference>
<dbReference type="RefSeq" id="WP_124999511.1">
    <property type="nucleotide sequence ID" value="NZ_BHYK01000006.1"/>
</dbReference>
<dbReference type="Pfam" id="PF00343">
    <property type="entry name" value="Phosphorylase"/>
    <property type="match status" value="1"/>
</dbReference>
<dbReference type="NCBIfam" id="TIGR02093">
    <property type="entry name" value="P_ylase"/>
    <property type="match status" value="1"/>
</dbReference>